<feature type="region of interest" description="Disordered" evidence="1">
    <location>
        <begin position="1"/>
        <end position="23"/>
    </location>
</feature>
<dbReference type="Gene3D" id="3.60.21.70">
    <property type="entry name" value="PhoD-like phosphatase"/>
    <property type="match status" value="1"/>
</dbReference>
<reference evidence="3" key="1">
    <citation type="submission" date="2018-05" db="EMBL/GenBank/DDBJ databases">
        <authorList>
            <person name="Lanie J.A."/>
            <person name="Ng W.-L."/>
            <person name="Kazmierczak K.M."/>
            <person name="Andrzejewski T.M."/>
            <person name="Davidsen T.M."/>
            <person name="Wayne K.J."/>
            <person name="Tettelin H."/>
            <person name="Glass J.I."/>
            <person name="Rusch D."/>
            <person name="Podicherti R."/>
            <person name="Tsui H.-C.T."/>
            <person name="Winkler M.E."/>
        </authorList>
    </citation>
    <scope>NUCLEOTIDE SEQUENCE</scope>
</reference>
<dbReference type="PANTHER" id="PTHR43606">
    <property type="entry name" value="PHOSPHATASE, PUTATIVE (AFU_ORTHOLOGUE AFUA_6G08710)-RELATED"/>
    <property type="match status" value="1"/>
</dbReference>
<dbReference type="InterPro" id="IPR038607">
    <property type="entry name" value="PhoD-like_sf"/>
</dbReference>
<sequence length="242" mass="27409">HDHRYDDSDRSGDRLPSHESGVDIFREQVPVTDPGDSSAVTYRTHRISKHLQVWFPEGRDYRSDNKMPDGPEKTIWGAEQMAWFKRTLLASDATFKIMISATPMVGPDDARKSDNHVNQKGFRHEGDAIFAWLVENGFLEKNFYFVCGDRHWQYHSKHPSGFEEFSTGALVDANARKGRDPGDPGSTDPNGEIEQIYTYQEPTGGFLMVTVAPTDDRSSAFADFSFYDELGTKLHGVRKEAE</sequence>
<dbReference type="InterPro" id="IPR018946">
    <property type="entry name" value="PhoD-like_MPP"/>
</dbReference>
<accession>A0A382U6K4</accession>
<dbReference type="InterPro" id="IPR052900">
    <property type="entry name" value="Phospholipid_Metab_Enz"/>
</dbReference>
<protein>
    <recommendedName>
        <fullName evidence="2">PhoD-like phosphatase metallophosphatase domain-containing protein</fullName>
    </recommendedName>
</protein>
<feature type="domain" description="PhoD-like phosphatase metallophosphatase" evidence="2">
    <location>
        <begin position="10"/>
        <end position="172"/>
    </location>
</feature>
<gene>
    <name evidence="3" type="ORF">METZ01_LOCUS382441</name>
</gene>
<evidence type="ECO:0000256" key="1">
    <source>
        <dbReference type="SAM" id="MobiDB-lite"/>
    </source>
</evidence>
<feature type="non-terminal residue" evidence="3">
    <location>
        <position position="1"/>
    </location>
</feature>
<dbReference type="AlphaFoldDB" id="A0A382U6K4"/>
<organism evidence="3">
    <name type="scientific">marine metagenome</name>
    <dbReference type="NCBI Taxonomy" id="408172"/>
    <lineage>
        <taxon>unclassified sequences</taxon>
        <taxon>metagenomes</taxon>
        <taxon>ecological metagenomes</taxon>
    </lineage>
</organism>
<dbReference type="PANTHER" id="PTHR43606:SF1">
    <property type="entry name" value="PHOD-LIKE PHOSPHATASE METALLOPHOSPHATASE DOMAIN-CONTAINING PROTEIN"/>
    <property type="match status" value="1"/>
</dbReference>
<dbReference type="SUPFAM" id="SSF56300">
    <property type="entry name" value="Metallo-dependent phosphatases"/>
    <property type="match status" value="1"/>
</dbReference>
<name>A0A382U6K4_9ZZZZ</name>
<evidence type="ECO:0000313" key="3">
    <source>
        <dbReference type="EMBL" id="SVD29587.1"/>
    </source>
</evidence>
<dbReference type="Pfam" id="PF09423">
    <property type="entry name" value="PhoD"/>
    <property type="match status" value="1"/>
</dbReference>
<dbReference type="InterPro" id="IPR029052">
    <property type="entry name" value="Metallo-depent_PP-like"/>
</dbReference>
<evidence type="ECO:0000259" key="2">
    <source>
        <dbReference type="Pfam" id="PF09423"/>
    </source>
</evidence>
<dbReference type="EMBL" id="UINC01141695">
    <property type="protein sequence ID" value="SVD29587.1"/>
    <property type="molecule type" value="Genomic_DNA"/>
</dbReference>
<proteinExistence type="predicted"/>